<proteinExistence type="predicted"/>
<dbReference type="EMBL" id="JBHUIK010000005">
    <property type="protein sequence ID" value="MFD2215888.1"/>
    <property type="molecule type" value="Genomic_DNA"/>
</dbReference>
<gene>
    <name evidence="2" type="ORF">ACFSKK_19570</name>
</gene>
<comment type="caution">
    <text evidence="2">The sequence shown here is derived from an EMBL/GenBank/DDBJ whole genome shotgun (WGS) entry which is preliminary data.</text>
</comment>
<sequence length="180" mass="20405">MSWMKENKILVASVIVGAICLGCFSVIMLDMVNSKAVSTAQADSEEQTSKEKVDKASEEVNLDENPFGGKDSTELTEEDILNYMHGMSHQKVIAEEKWLHYEMTTERINYLIAVVENGPYEHEEVFLDILHRWSVDDFSEADKDHNKIWRIQGGTIGEATGVMTAEQEQLYLEENKGSIE</sequence>
<organism evidence="2 3">
    <name type="scientific">Metabacillus endolithicus</name>
    <dbReference type="NCBI Taxonomy" id="1535204"/>
    <lineage>
        <taxon>Bacteria</taxon>
        <taxon>Bacillati</taxon>
        <taxon>Bacillota</taxon>
        <taxon>Bacilli</taxon>
        <taxon>Bacillales</taxon>
        <taxon>Bacillaceae</taxon>
        <taxon>Metabacillus</taxon>
    </lineage>
</organism>
<dbReference type="Proteomes" id="UP001597318">
    <property type="component" value="Unassembled WGS sequence"/>
</dbReference>
<name>A0ABW5C4P7_9BACI</name>
<feature type="compositionally biased region" description="Basic and acidic residues" evidence="1">
    <location>
        <begin position="47"/>
        <end position="58"/>
    </location>
</feature>
<evidence type="ECO:0000313" key="3">
    <source>
        <dbReference type="Proteomes" id="UP001597318"/>
    </source>
</evidence>
<protein>
    <submittedName>
        <fullName evidence="2">DUF6241 domain-containing protein</fullName>
    </submittedName>
</protein>
<evidence type="ECO:0000256" key="1">
    <source>
        <dbReference type="SAM" id="MobiDB-lite"/>
    </source>
</evidence>
<evidence type="ECO:0000313" key="2">
    <source>
        <dbReference type="EMBL" id="MFD2215888.1"/>
    </source>
</evidence>
<dbReference type="InterPro" id="IPR046208">
    <property type="entry name" value="DUF6241"/>
</dbReference>
<reference evidence="3" key="1">
    <citation type="journal article" date="2019" name="Int. J. Syst. Evol. Microbiol.">
        <title>The Global Catalogue of Microorganisms (GCM) 10K type strain sequencing project: providing services to taxonomists for standard genome sequencing and annotation.</title>
        <authorList>
            <consortium name="The Broad Institute Genomics Platform"/>
            <consortium name="The Broad Institute Genome Sequencing Center for Infectious Disease"/>
            <person name="Wu L."/>
            <person name="Ma J."/>
        </authorList>
    </citation>
    <scope>NUCLEOTIDE SEQUENCE [LARGE SCALE GENOMIC DNA]</scope>
    <source>
        <strain evidence="3">CGMCC 1.15474</strain>
    </source>
</reference>
<dbReference type="RefSeq" id="WP_247345574.1">
    <property type="nucleotide sequence ID" value="NZ_CP095550.1"/>
</dbReference>
<dbReference type="Pfam" id="PF19754">
    <property type="entry name" value="DUF6241"/>
    <property type="match status" value="1"/>
</dbReference>
<feature type="region of interest" description="Disordered" evidence="1">
    <location>
        <begin position="39"/>
        <end position="71"/>
    </location>
</feature>
<accession>A0ABW5C4P7</accession>
<keyword evidence="3" id="KW-1185">Reference proteome</keyword>